<dbReference type="PANTHER" id="PTHR21500">
    <property type="entry name" value="TUBULIN-SPECIFIC CHAPERONE A"/>
    <property type="match status" value="1"/>
</dbReference>
<evidence type="ECO:0000313" key="4">
    <source>
        <dbReference type="EMBL" id="CAE0130764.1"/>
    </source>
</evidence>
<dbReference type="Pfam" id="PF02970">
    <property type="entry name" value="TBCA"/>
    <property type="match status" value="1"/>
</dbReference>
<accession>A0A7S3BEW3</accession>
<comment type="subunit">
    <text evidence="3">Supercomplex made of cofactors A to E. Cofactors A and D function by capturing and stabilizing tubulin in a quasi-native conformation. Cofactor E binds to the cofactor D-tubulin complex; interaction with cofactor C then causes the release of tubulin polypeptides that are committed to the native state.</text>
</comment>
<dbReference type="PANTHER" id="PTHR21500:SF0">
    <property type="entry name" value="TUBULIN-SPECIFIC CHAPERONE A"/>
    <property type="match status" value="1"/>
</dbReference>
<evidence type="ECO:0000256" key="3">
    <source>
        <dbReference type="RuleBase" id="RU364030"/>
    </source>
</evidence>
<evidence type="ECO:0000256" key="2">
    <source>
        <dbReference type="ARBA" id="ARBA00023186"/>
    </source>
</evidence>
<dbReference type="GO" id="GO:0005829">
    <property type="term" value="C:cytosol"/>
    <property type="evidence" value="ECO:0007669"/>
    <property type="project" value="TreeGrafter"/>
</dbReference>
<dbReference type="AlphaFoldDB" id="A0A7S3BEW3"/>
<dbReference type="GO" id="GO:0005874">
    <property type="term" value="C:microtubule"/>
    <property type="evidence" value="ECO:0007669"/>
    <property type="project" value="UniProtKB-KW"/>
</dbReference>
<dbReference type="GO" id="GO:0048487">
    <property type="term" value="F:beta-tubulin binding"/>
    <property type="evidence" value="ECO:0007669"/>
    <property type="project" value="InterPro"/>
</dbReference>
<dbReference type="GO" id="GO:0007021">
    <property type="term" value="P:tubulin complex assembly"/>
    <property type="evidence" value="ECO:0007669"/>
    <property type="project" value="UniProtKB-UniRule"/>
</dbReference>
<proteinExistence type="inferred from homology"/>
<dbReference type="Gene3D" id="1.20.58.90">
    <property type="match status" value="1"/>
</dbReference>
<organism evidence="4">
    <name type="scientific">Prasinoderma singulare</name>
    <dbReference type="NCBI Taxonomy" id="676789"/>
    <lineage>
        <taxon>Eukaryota</taxon>
        <taxon>Viridiplantae</taxon>
        <taxon>Prasinodermophyta</taxon>
        <taxon>Prasinodermophyceae</taxon>
        <taxon>Prasinodermales</taxon>
        <taxon>Prasinodermaceae</taxon>
        <taxon>Prasinoderma</taxon>
    </lineage>
</organism>
<reference evidence="4" key="1">
    <citation type="submission" date="2021-01" db="EMBL/GenBank/DDBJ databases">
        <authorList>
            <person name="Corre E."/>
            <person name="Pelletier E."/>
            <person name="Niang G."/>
            <person name="Scheremetjew M."/>
            <person name="Finn R."/>
            <person name="Kale V."/>
            <person name="Holt S."/>
            <person name="Cochrane G."/>
            <person name="Meng A."/>
            <person name="Brown T."/>
            <person name="Cohen L."/>
        </authorList>
    </citation>
    <scope>NUCLEOTIDE SEQUENCE</scope>
    <source>
        <strain evidence="4">RCC927</strain>
    </source>
</reference>
<evidence type="ECO:0000256" key="1">
    <source>
        <dbReference type="ARBA" id="ARBA00006806"/>
    </source>
</evidence>
<keyword evidence="3" id="KW-0493">Microtubule</keyword>
<dbReference type="EMBL" id="HBHY01004788">
    <property type="protein sequence ID" value="CAE0130764.1"/>
    <property type="molecule type" value="Transcribed_RNA"/>
</dbReference>
<comment type="subcellular location">
    <subcellularLocation>
        <location evidence="3">Cytoplasm</location>
        <location evidence="3">Cytoskeleton</location>
    </subcellularLocation>
</comment>
<gene>
    <name evidence="4" type="ORF">PSIN1315_LOCUS3133</name>
</gene>
<keyword evidence="3" id="KW-0963">Cytoplasm</keyword>
<dbReference type="SUPFAM" id="SSF46988">
    <property type="entry name" value="Tubulin chaperone cofactor A"/>
    <property type="match status" value="1"/>
</dbReference>
<dbReference type="InterPro" id="IPR004226">
    <property type="entry name" value="TBCA"/>
</dbReference>
<protein>
    <recommendedName>
        <fullName evidence="3">Tubulin-specific chaperone A</fullName>
    </recommendedName>
</protein>
<name>A0A7S3BEW3_9VIRI</name>
<dbReference type="GO" id="GO:0007023">
    <property type="term" value="P:post-chaperonin tubulin folding pathway"/>
    <property type="evidence" value="ECO:0007669"/>
    <property type="project" value="UniProtKB-UniRule"/>
</dbReference>
<keyword evidence="3" id="KW-0206">Cytoskeleton</keyword>
<comment type="similarity">
    <text evidence="1 3">Belongs to the TBCA family.</text>
</comment>
<keyword evidence="2 3" id="KW-0143">Chaperone</keyword>
<dbReference type="InterPro" id="IPR036126">
    <property type="entry name" value="TBCA_sf"/>
</dbReference>
<sequence length="115" mass="12636">MSSEAVKALRIAAGSLKRTTKELLAYRAEKETNEVKIRGMKEAGADVHDIRQQQNVLNETLMMLPDCTKRLQGTLEHTYEAVDNYGREVGDDCEQLAAAKAAIEAAQEALGDEAE</sequence>